<gene>
    <name evidence="1" type="ORF">HDC04210</name>
</gene>
<name>Q6IGY8_DROME</name>
<protein>
    <submittedName>
        <fullName evidence="1">HDC04210</fullName>
    </submittedName>
</protein>
<proteinExistence type="predicted"/>
<evidence type="ECO:0000313" key="1">
    <source>
        <dbReference type="EMBL" id="DAA02326.1"/>
    </source>
</evidence>
<accession>Q6IGY8</accession>
<dbReference type="EMBL" id="BK003628">
    <property type="protein sequence ID" value="DAA02326.1"/>
    <property type="molecule type" value="Genomic_DNA"/>
</dbReference>
<sequence>MLHIIRWMPWMLQHRRLVGSPHVPATAPPPPISGWDLRLKVVRSLDRPACRRIYLTWKAYAPEWREADRSVVRRFGGLVVWWFGGAAVEQWLRRWCGIVRCWAVFFVFTSKAPWMSQARLGDSPARSCDSTLLPTPGMVASSTALFMGCLGSLNKSSCSCSFSSSSSFSFPAHQLSPLLGTAIRVGGNLALSPAFWGLLPALPSIHWQFEAIYRCAG</sequence>
<dbReference type="AlphaFoldDB" id="Q6IGY8"/>
<organism evidence="1">
    <name type="scientific">Drosophila melanogaster</name>
    <name type="common">Fruit fly</name>
    <dbReference type="NCBI Taxonomy" id="7227"/>
    <lineage>
        <taxon>Eukaryota</taxon>
        <taxon>Metazoa</taxon>
        <taxon>Ecdysozoa</taxon>
        <taxon>Arthropoda</taxon>
        <taxon>Hexapoda</taxon>
        <taxon>Insecta</taxon>
        <taxon>Pterygota</taxon>
        <taxon>Neoptera</taxon>
        <taxon>Endopterygota</taxon>
        <taxon>Diptera</taxon>
        <taxon>Brachycera</taxon>
        <taxon>Muscomorpha</taxon>
        <taxon>Ephydroidea</taxon>
        <taxon>Drosophilidae</taxon>
        <taxon>Drosophila</taxon>
        <taxon>Sophophora</taxon>
    </lineage>
</organism>
<reference evidence="1" key="1">
    <citation type="journal article" date="2003" name="Genome Biol.">
        <title>An integrated gene annotation and transcriptional profiling approach towards the full gene content of the Drosophila genome.</title>
        <authorList>
            <person name="Hild M."/>
            <person name="Beckmann B."/>
            <person name="Haas S.A."/>
            <person name="Koch B."/>
            <person name="Solovyev V."/>
            <person name="Busold C."/>
            <person name="Fellenberg K."/>
            <person name="Boutros M."/>
            <person name="Vingron M."/>
            <person name="Sauer F."/>
            <person name="Hoheisel J.D."/>
            <person name="Paro R."/>
        </authorList>
    </citation>
    <scope>NUCLEOTIDE SEQUENCE</scope>
</reference>